<dbReference type="InterPro" id="IPR038883">
    <property type="entry name" value="AN11006-like"/>
</dbReference>
<comment type="caution">
    <text evidence="2">The sequence shown here is derived from an EMBL/GenBank/DDBJ whole genome shotgun (WGS) entry which is preliminary data.</text>
</comment>
<accession>A0A4U7AWE5</accession>
<dbReference type="PANTHER" id="PTHR42085:SF1">
    <property type="entry name" value="F-BOX DOMAIN-CONTAINING PROTEIN"/>
    <property type="match status" value="1"/>
</dbReference>
<feature type="compositionally biased region" description="Low complexity" evidence="1">
    <location>
        <begin position="61"/>
        <end position="78"/>
    </location>
</feature>
<evidence type="ECO:0000313" key="2">
    <source>
        <dbReference type="EMBL" id="TKX19377.1"/>
    </source>
</evidence>
<feature type="region of interest" description="Disordered" evidence="1">
    <location>
        <begin position="31"/>
        <end position="50"/>
    </location>
</feature>
<feature type="region of interest" description="Disordered" evidence="1">
    <location>
        <begin position="58"/>
        <end position="84"/>
    </location>
</feature>
<name>A0A4U7AWE5_9PEZI</name>
<reference evidence="2 3" key="1">
    <citation type="submission" date="2018-02" db="EMBL/GenBank/DDBJ databases">
        <title>Draft genome sequences of Elsinoe sp., causing black scab on jojoba.</title>
        <authorList>
            <person name="Stodart B."/>
            <person name="Jeffress S."/>
            <person name="Ash G."/>
            <person name="Arun Chinnappa K."/>
        </authorList>
    </citation>
    <scope>NUCLEOTIDE SEQUENCE [LARGE SCALE GENOMIC DNA]</scope>
    <source>
        <strain evidence="2 3">Hillstone_2</strain>
    </source>
</reference>
<organism evidence="2 3">
    <name type="scientific">Elsinoe australis</name>
    <dbReference type="NCBI Taxonomy" id="40998"/>
    <lineage>
        <taxon>Eukaryota</taxon>
        <taxon>Fungi</taxon>
        <taxon>Dikarya</taxon>
        <taxon>Ascomycota</taxon>
        <taxon>Pezizomycotina</taxon>
        <taxon>Dothideomycetes</taxon>
        <taxon>Dothideomycetidae</taxon>
        <taxon>Myriangiales</taxon>
        <taxon>Elsinoaceae</taxon>
        <taxon>Elsinoe</taxon>
    </lineage>
</organism>
<dbReference type="Proteomes" id="UP000308133">
    <property type="component" value="Unassembled WGS sequence"/>
</dbReference>
<protein>
    <submittedName>
        <fullName evidence="2">Uncharacterized protein</fullName>
    </submittedName>
</protein>
<evidence type="ECO:0000313" key="3">
    <source>
        <dbReference type="Proteomes" id="UP000308133"/>
    </source>
</evidence>
<dbReference type="PANTHER" id="PTHR42085">
    <property type="entry name" value="F-BOX DOMAIN-CONTAINING PROTEIN"/>
    <property type="match status" value="1"/>
</dbReference>
<evidence type="ECO:0000256" key="1">
    <source>
        <dbReference type="SAM" id="MobiDB-lite"/>
    </source>
</evidence>
<proteinExistence type="predicted"/>
<gene>
    <name evidence="2" type="ORF">C1H76_8563</name>
</gene>
<dbReference type="EMBL" id="PTQR01000116">
    <property type="protein sequence ID" value="TKX19377.1"/>
    <property type="molecule type" value="Genomic_DNA"/>
</dbReference>
<dbReference type="AlphaFoldDB" id="A0A4U7AWE5"/>
<sequence>MSRPSSSTTAASSDTYHESVLSTRTLSYTSVAAQTDPRTPTSRKSTLTAIPHTTTLDIEMTHSSSASSSTSTGTTPSSLAAIPSPNLPTSVSLSPLFRLPRELRQQIYTYLLSSLPLGINFPASSLDRALTPQLLRVSRPLYTETLPVLYATNKLIFSHPSDANIFSHALANAGAVRTFTSELILRVKNSDARLWTAYFNSNSEERSLMRDFPALRKVTVRFRGVRYAGHLGPEENAMAWLREKSLVEVVTSVRKCAEVWVEICVKVPEGWKVESFERALEGVVRGGRGRRGEEQGEEQREDVGWRKNGASWFWEGVWVKVETEGT</sequence>